<dbReference type="AlphaFoldDB" id="W9R2Y0"/>
<organism evidence="2 3">
    <name type="scientific">Morus notabilis</name>
    <dbReference type="NCBI Taxonomy" id="981085"/>
    <lineage>
        <taxon>Eukaryota</taxon>
        <taxon>Viridiplantae</taxon>
        <taxon>Streptophyta</taxon>
        <taxon>Embryophyta</taxon>
        <taxon>Tracheophyta</taxon>
        <taxon>Spermatophyta</taxon>
        <taxon>Magnoliopsida</taxon>
        <taxon>eudicotyledons</taxon>
        <taxon>Gunneridae</taxon>
        <taxon>Pentapetalae</taxon>
        <taxon>rosids</taxon>
        <taxon>fabids</taxon>
        <taxon>Rosales</taxon>
        <taxon>Moraceae</taxon>
        <taxon>Moreae</taxon>
        <taxon>Morus</taxon>
    </lineage>
</organism>
<gene>
    <name evidence="2" type="ORF">L484_020274</name>
</gene>
<dbReference type="GO" id="GO:0009696">
    <property type="term" value="P:salicylic acid metabolic process"/>
    <property type="evidence" value="ECO:0007669"/>
    <property type="project" value="TreeGrafter"/>
</dbReference>
<evidence type="ECO:0000313" key="3">
    <source>
        <dbReference type="Proteomes" id="UP000030645"/>
    </source>
</evidence>
<dbReference type="InterPro" id="IPR000073">
    <property type="entry name" value="AB_hydrolase_1"/>
</dbReference>
<dbReference type="eggNOG" id="ENOG502QQCC">
    <property type="taxonomic scope" value="Eukaryota"/>
</dbReference>
<reference evidence="3" key="1">
    <citation type="submission" date="2013-01" db="EMBL/GenBank/DDBJ databases">
        <title>Draft Genome Sequence of a Mulberry Tree, Morus notabilis C.K. Schneid.</title>
        <authorList>
            <person name="He N."/>
            <person name="Zhao S."/>
        </authorList>
    </citation>
    <scope>NUCLEOTIDE SEQUENCE</scope>
</reference>
<dbReference type="GO" id="GO:0080030">
    <property type="term" value="F:methyl indole-3-acetate esterase activity"/>
    <property type="evidence" value="ECO:0007669"/>
    <property type="project" value="TreeGrafter"/>
</dbReference>
<dbReference type="OrthoDB" id="408373at2759"/>
<dbReference type="SUPFAM" id="SSF53474">
    <property type="entry name" value="alpha/beta-Hydrolases"/>
    <property type="match status" value="1"/>
</dbReference>
<dbReference type="InterPro" id="IPR029058">
    <property type="entry name" value="AB_hydrolase_fold"/>
</dbReference>
<evidence type="ECO:0000259" key="1">
    <source>
        <dbReference type="Pfam" id="PF12697"/>
    </source>
</evidence>
<accession>W9R2Y0</accession>
<proteinExistence type="predicted"/>
<dbReference type="STRING" id="981085.W9R2Y0"/>
<dbReference type="PANTHER" id="PTHR10992">
    <property type="entry name" value="METHYLESTERASE FAMILY MEMBER"/>
    <property type="match status" value="1"/>
</dbReference>
<feature type="domain" description="AB hydrolase-1" evidence="1">
    <location>
        <begin position="2"/>
        <end position="184"/>
    </location>
</feature>
<dbReference type="EMBL" id="KE343608">
    <property type="protein sequence ID" value="EXB37218.1"/>
    <property type="molecule type" value="Genomic_DNA"/>
</dbReference>
<dbReference type="PANTHER" id="PTHR10992:SF1066">
    <property type="entry name" value="METHYL JASMONATE ESTERASE 1"/>
    <property type="match status" value="1"/>
</dbReference>
<dbReference type="GO" id="GO:0009694">
    <property type="term" value="P:jasmonic acid metabolic process"/>
    <property type="evidence" value="ECO:0007669"/>
    <property type="project" value="TreeGrafter"/>
</dbReference>
<sequence length="197" mass="22426">MDFVESLQPKERAILVGHSMGGLGLSIAMEKFPNKVSAAVFVTAHMPGPHLRDYNKREYTKSGFFYGFRIYIYDQGPNNPPTAVKFGPNMLASKLYQLSPPKDLALAISLLRPYPIFNDEELVLEQTKLSKGKYGSVRRVFIICDQDHAIDEGLQRYMIEQNPPNEVKVINGTDHMVMFTRPLKLFSFLGEIAEKYY</sequence>
<dbReference type="KEGG" id="mnt:21403180"/>
<dbReference type="Pfam" id="PF12697">
    <property type="entry name" value="Abhydrolase_6"/>
    <property type="match status" value="1"/>
</dbReference>
<dbReference type="Proteomes" id="UP000030645">
    <property type="component" value="Unassembled WGS sequence"/>
</dbReference>
<dbReference type="GO" id="GO:0080032">
    <property type="term" value="F:methyl jasmonate esterase activity"/>
    <property type="evidence" value="ECO:0007669"/>
    <property type="project" value="TreeGrafter"/>
</dbReference>
<dbReference type="Gene3D" id="3.40.50.1820">
    <property type="entry name" value="alpha/beta hydrolase"/>
    <property type="match status" value="1"/>
</dbReference>
<protein>
    <recommendedName>
        <fullName evidence="1">AB hydrolase-1 domain-containing protein</fullName>
    </recommendedName>
</protein>
<dbReference type="InterPro" id="IPR045889">
    <property type="entry name" value="MES/HNL"/>
</dbReference>
<dbReference type="GO" id="GO:0080031">
    <property type="term" value="F:methyl salicylate esterase activity"/>
    <property type="evidence" value="ECO:0007669"/>
    <property type="project" value="TreeGrafter"/>
</dbReference>
<name>W9R2Y0_9ROSA</name>
<keyword evidence="3" id="KW-1185">Reference proteome</keyword>
<evidence type="ECO:0000313" key="2">
    <source>
        <dbReference type="EMBL" id="EXB37218.1"/>
    </source>
</evidence>